<dbReference type="PROSITE" id="PS51900">
    <property type="entry name" value="CB"/>
    <property type="match status" value="1"/>
</dbReference>
<dbReference type="Gene3D" id="3.30.160.60">
    <property type="entry name" value="Classic Zinc Finger"/>
    <property type="match status" value="1"/>
</dbReference>
<dbReference type="PROSITE" id="PS51898">
    <property type="entry name" value="TYR_RECOMBINASE"/>
    <property type="match status" value="1"/>
</dbReference>
<evidence type="ECO:0000256" key="3">
    <source>
        <dbReference type="ARBA" id="ARBA00023172"/>
    </source>
</evidence>
<proteinExistence type="inferred from homology"/>
<name>A0A329UH13_9FIRM</name>
<dbReference type="InterPro" id="IPR013762">
    <property type="entry name" value="Integrase-like_cat_sf"/>
</dbReference>
<keyword evidence="3" id="KW-0233">DNA recombination</keyword>
<comment type="similarity">
    <text evidence="1">Belongs to the 'phage' integrase family.</text>
</comment>
<evidence type="ECO:0000313" key="7">
    <source>
        <dbReference type="EMBL" id="RAW60386.1"/>
    </source>
</evidence>
<evidence type="ECO:0000256" key="2">
    <source>
        <dbReference type="ARBA" id="ARBA00023125"/>
    </source>
</evidence>
<feature type="domain" description="Tyr recombinase" evidence="5">
    <location>
        <begin position="172"/>
        <end position="380"/>
    </location>
</feature>
<dbReference type="Gene3D" id="1.10.150.130">
    <property type="match status" value="1"/>
</dbReference>
<evidence type="ECO:0000259" key="5">
    <source>
        <dbReference type="PROSITE" id="PS51898"/>
    </source>
</evidence>
<dbReference type="GO" id="GO:0003677">
    <property type="term" value="F:DNA binding"/>
    <property type="evidence" value="ECO:0007669"/>
    <property type="project" value="UniProtKB-UniRule"/>
</dbReference>
<dbReference type="Pfam" id="PF02920">
    <property type="entry name" value="Integrase_DNA"/>
    <property type="match status" value="1"/>
</dbReference>
<dbReference type="Pfam" id="PF00589">
    <property type="entry name" value="Phage_integrase"/>
    <property type="match status" value="1"/>
</dbReference>
<reference evidence="7 8" key="1">
    <citation type="submission" date="2018-02" db="EMBL/GenBank/DDBJ databases">
        <title>Complete genome sequencing of Faecalibacterium prausnitzii strains isolated from the human gut.</title>
        <authorList>
            <person name="Fitzgerald B.C."/>
            <person name="Shkoporov A.N."/>
            <person name="Ross P.R."/>
            <person name="Hill C."/>
        </authorList>
    </citation>
    <scope>NUCLEOTIDE SEQUENCE [LARGE SCALE GENOMIC DNA]</scope>
    <source>
        <strain evidence="7 8">APC923/61-1</strain>
    </source>
</reference>
<dbReference type="InterPro" id="IPR010998">
    <property type="entry name" value="Integrase_recombinase_N"/>
</dbReference>
<dbReference type="PANTHER" id="PTHR30349">
    <property type="entry name" value="PHAGE INTEGRASE-RELATED"/>
    <property type="match status" value="1"/>
</dbReference>
<sequence>MSRRKDNKGRVLRTGESQRKDLIYQYRYTDALGNRKCIYASDLKTLREKEDELQRSLEDGLDYAGGEITVYELLQRYLSLKCGVRYNTKVGYGFVMNIVQKEPFGARKIRDIKVSDAQRWMIKLQKEGKGYSTLTSIRGVVKPAFQMAYNEEVVRRNPFDFKLTDVVVNDSQKRISLTEKQQKVWMNFIREDKSYAKYYDEFVVLLGTGMRVSEFCGLTLQDLDFQNRKIRVDHQLIRESGGKYYVEKTKTECGRRFIPMTEDVFQSLQNLLANRKRLKNEVIIDGYSGFLLLDKNDHPKVALHIENEMRWAMKKYRKLYPDAPLPHITPHVFRHTFCTNMANAGMDIKALQYVMGHSDASITLNVYTHASYDHAAEQMTKLVDFPGSSDRQERKMSG</sequence>
<evidence type="ECO:0000313" key="8">
    <source>
        <dbReference type="Proteomes" id="UP000250583"/>
    </source>
</evidence>
<evidence type="ECO:0000256" key="4">
    <source>
        <dbReference type="PROSITE-ProRule" id="PRU01248"/>
    </source>
</evidence>
<dbReference type="CDD" id="cd01189">
    <property type="entry name" value="INT_ICEBs1_C_like"/>
    <property type="match status" value="1"/>
</dbReference>
<dbReference type="SUPFAM" id="SSF54171">
    <property type="entry name" value="DNA-binding domain"/>
    <property type="match status" value="1"/>
</dbReference>
<dbReference type="OrthoDB" id="9801717at2"/>
<gene>
    <name evidence="7" type="ORF">C4N22_05695</name>
</gene>
<dbReference type="AlphaFoldDB" id="A0A329UH13"/>
<accession>A0A329UH13</accession>
<dbReference type="EMBL" id="PRLE01000002">
    <property type="protein sequence ID" value="RAW60386.1"/>
    <property type="molecule type" value="Genomic_DNA"/>
</dbReference>
<comment type="caution">
    <text evidence="7">The sequence shown here is derived from an EMBL/GenBank/DDBJ whole genome shotgun (WGS) entry which is preliminary data.</text>
</comment>
<dbReference type="Proteomes" id="UP000250583">
    <property type="component" value="Unassembled WGS sequence"/>
</dbReference>
<dbReference type="RefSeq" id="WP_112148298.1">
    <property type="nucleotide sequence ID" value="NZ_PRLE01000002.1"/>
</dbReference>
<dbReference type="InterPro" id="IPR004191">
    <property type="entry name" value="Integrase_Tn916-type_DNA-bd_N"/>
</dbReference>
<dbReference type="PANTHER" id="PTHR30349:SF64">
    <property type="entry name" value="PROPHAGE INTEGRASE INTD-RELATED"/>
    <property type="match status" value="1"/>
</dbReference>
<dbReference type="InterPro" id="IPR050090">
    <property type="entry name" value="Tyrosine_recombinase_XerCD"/>
</dbReference>
<organism evidence="7 8">
    <name type="scientific">Faecalibacterium prausnitzii</name>
    <dbReference type="NCBI Taxonomy" id="853"/>
    <lineage>
        <taxon>Bacteria</taxon>
        <taxon>Bacillati</taxon>
        <taxon>Bacillota</taxon>
        <taxon>Clostridia</taxon>
        <taxon>Eubacteriales</taxon>
        <taxon>Oscillospiraceae</taxon>
        <taxon>Faecalibacterium</taxon>
    </lineage>
</organism>
<dbReference type="Gene3D" id="1.10.443.10">
    <property type="entry name" value="Intergrase catalytic core"/>
    <property type="match status" value="1"/>
</dbReference>
<dbReference type="InterPro" id="IPR011010">
    <property type="entry name" value="DNA_brk_join_enz"/>
</dbReference>
<dbReference type="GO" id="GO:0008907">
    <property type="term" value="F:integrase activity"/>
    <property type="evidence" value="ECO:0007669"/>
    <property type="project" value="InterPro"/>
</dbReference>
<dbReference type="InterPro" id="IPR044068">
    <property type="entry name" value="CB"/>
</dbReference>
<feature type="domain" description="Core-binding (CB)" evidence="6">
    <location>
        <begin position="68"/>
        <end position="149"/>
    </location>
</feature>
<dbReference type="SUPFAM" id="SSF56349">
    <property type="entry name" value="DNA breaking-rejoining enzymes"/>
    <property type="match status" value="1"/>
</dbReference>
<dbReference type="InterPro" id="IPR002104">
    <property type="entry name" value="Integrase_catalytic"/>
</dbReference>
<dbReference type="InterPro" id="IPR016177">
    <property type="entry name" value="DNA-bd_dom_sf"/>
</dbReference>
<evidence type="ECO:0000256" key="1">
    <source>
        <dbReference type="ARBA" id="ARBA00008857"/>
    </source>
</evidence>
<protein>
    <submittedName>
        <fullName evidence="7">Site-specific integrase</fullName>
    </submittedName>
</protein>
<dbReference type="GO" id="GO:0006310">
    <property type="term" value="P:DNA recombination"/>
    <property type="evidence" value="ECO:0007669"/>
    <property type="project" value="UniProtKB-KW"/>
</dbReference>
<keyword evidence="2 4" id="KW-0238">DNA-binding</keyword>
<evidence type="ECO:0000259" key="6">
    <source>
        <dbReference type="PROSITE" id="PS51900"/>
    </source>
</evidence>